<gene>
    <name evidence="1" type="ORF">BD310DRAFT_940221</name>
</gene>
<keyword evidence="2" id="KW-1185">Reference proteome</keyword>
<protein>
    <submittedName>
        <fullName evidence="1">Uncharacterized protein</fullName>
    </submittedName>
</protein>
<evidence type="ECO:0000313" key="1">
    <source>
        <dbReference type="EMBL" id="TBU52440.1"/>
    </source>
</evidence>
<dbReference type="AlphaFoldDB" id="A0A4Q9PCC1"/>
<proteinExistence type="predicted"/>
<accession>A0A4Q9PCC1</accession>
<organism evidence="1 2">
    <name type="scientific">Dichomitus squalens</name>
    <dbReference type="NCBI Taxonomy" id="114155"/>
    <lineage>
        <taxon>Eukaryota</taxon>
        <taxon>Fungi</taxon>
        <taxon>Dikarya</taxon>
        <taxon>Basidiomycota</taxon>
        <taxon>Agaricomycotina</taxon>
        <taxon>Agaricomycetes</taxon>
        <taxon>Polyporales</taxon>
        <taxon>Polyporaceae</taxon>
        <taxon>Dichomitus</taxon>
    </lineage>
</organism>
<name>A0A4Q9PCC1_9APHY</name>
<dbReference type="Proteomes" id="UP000292082">
    <property type="component" value="Unassembled WGS sequence"/>
</dbReference>
<sequence length="61" mass="6579">MLQSTAAWPHLRSLELSGEHPVGLPESTSNKPVRMPELRVLALAQVGSARTCRSVANVTRA</sequence>
<dbReference type="EMBL" id="ML145250">
    <property type="protein sequence ID" value="TBU52440.1"/>
    <property type="molecule type" value="Genomic_DNA"/>
</dbReference>
<reference evidence="1 2" key="1">
    <citation type="submission" date="2019-01" db="EMBL/GenBank/DDBJ databases">
        <title>Draft genome sequences of three monokaryotic isolates of the white-rot basidiomycete fungus Dichomitus squalens.</title>
        <authorList>
            <consortium name="DOE Joint Genome Institute"/>
            <person name="Lopez S.C."/>
            <person name="Andreopoulos B."/>
            <person name="Pangilinan J."/>
            <person name="Lipzen A."/>
            <person name="Riley R."/>
            <person name="Ahrendt S."/>
            <person name="Ng V."/>
            <person name="Barry K."/>
            <person name="Daum C."/>
            <person name="Grigoriev I.V."/>
            <person name="Hilden K.S."/>
            <person name="Makela M.R."/>
            <person name="de Vries R.P."/>
        </authorList>
    </citation>
    <scope>NUCLEOTIDE SEQUENCE [LARGE SCALE GENOMIC DNA]</scope>
    <source>
        <strain evidence="1 2">CBS 464.89</strain>
    </source>
</reference>
<evidence type="ECO:0000313" key="2">
    <source>
        <dbReference type="Proteomes" id="UP000292082"/>
    </source>
</evidence>